<dbReference type="EMBL" id="CADEPI010000127">
    <property type="protein sequence ID" value="CAB3376323.1"/>
    <property type="molecule type" value="Genomic_DNA"/>
</dbReference>
<keyword evidence="5" id="KW-1185">Reference proteome</keyword>
<evidence type="ECO:0000256" key="2">
    <source>
        <dbReference type="ARBA" id="ARBA00008098"/>
    </source>
</evidence>
<dbReference type="AlphaFoldDB" id="A0A8S1DER1"/>
<name>A0A8S1DER1_9INSE</name>
<dbReference type="InterPro" id="IPR036728">
    <property type="entry name" value="PBP_GOBP_sf"/>
</dbReference>
<evidence type="ECO:0000256" key="3">
    <source>
        <dbReference type="ARBA" id="ARBA00022525"/>
    </source>
</evidence>
<keyword evidence="3" id="KW-0964">Secreted</keyword>
<protein>
    <submittedName>
        <fullName evidence="4">Uncharacterized protein</fullName>
    </submittedName>
</protein>
<gene>
    <name evidence="4" type="ORF">CLODIP_2_CD03732</name>
</gene>
<sequence length="257" mass="28044">MSANKMVEKRKQTFHLMFCVRNMKAKNFGLVFFCICFTLLVQFTNSKNTNKAAARQSAASAKKVVCRGLNGKTLNTCCTGSPISDYFSNGQKTVCNSYKKNAVLFSSTKEYKLHKLANAKNNSIPLSTSTFLKMGTEACLIECLFSNAKLFADDGTVSSDLVSTYLSENLDETWASVVQTAVTNCATNIATIVEAVPSVDVTIKRRVIKTCSITPLLFTQCVIRAVNLDCPSSAQKNTTACKNVLESFTTCDPFATS</sequence>
<dbReference type="PANTHER" id="PTHR21066:SF15">
    <property type="entry name" value="GH25962P-RELATED"/>
    <property type="match status" value="1"/>
</dbReference>
<proteinExistence type="inferred from homology"/>
<dbReference type="SUPFAM" id="SSF47565">
    <property type="entry name" value="Insect pheromone/odorant-binding proteins"/>
    <property type="match status" value="1"/>
</dbReference>
<reference evidence="4 5" key="1">
    <citation type="submission" date="2020-04" db="EMBL/GenBank/DDBJ databases">
        <authorList>
            <person name="Alioto T."/>
            <person name="Alioto T."/>
            <person name="Gomez Garrido J."/>
        </authorList>
    </citation>
    <scope>NUCLEOTIDE SEQUENCE [LARGE SCALE GENOMIC DNA]</scope>
</reference>
<dbReference type="Gene3D" id="1.10.238.270">
    <property type="match status" value="1"/>
</dbReference>
<comment type="caution">
    <text evidence="4">The sequence shown here is derived from an EMBL/GenBank/DDBJ whole genome shotgun (WGS) entry which is preliminary data.</text>
</comment>
<dbReference type="GO" id="GO:0005576">
    <property type="term" value="C:extracellular region"/>
    <property type="evidence" value="ECO:0007669"/>
    <property type="project" value="UniProtKB-SubCell"/>
</dbReference>
<dbReference type="InterPro" id="IPR052295">
    <property type="entry name" value="Odorant-binding_protein"/>
</dbReference>
<dbReference type="Proteomes" id="UP000494165">
    <property type="component" value="Unassembled WGS sequence"/>
</dbReference>
<comment type="similarity">
    <text evidence="2">Belongs to the PBP/GOBP family.</text>
</comment>
<dbReference type="PANTHER" id="PTHR21066">
    <property type="entry name" value="ODORANT-BINDING PROTEIN 59A-RELATED"/>
    <property type="match status" value="1"/>
</dbReference>
<evidence type="ECO:0000313" key="4">
    <source>
        <dbReference type="EMBL" id="CAB3376323.1"/>
    </source>
</evidence>
<accession>A0A8S1DER1</accession>
<dbReference type="GO" id="GO:0005549">
    <property type="term" value="F:odorant binding"/>
    <property type="evidence" value="ECO:0007669"/>
    <property type="project" value="InterPro"/>
</dbReference>
<evidence type="ECO:0000256" key="1">
    <source>
        <dbReference type="ARBA" id="ARBA00004613"/>
    </source>
</evidence>
<organism evidence="4 5">
    <name type="scientific">Cloeon dipterum</name>
    <dbReference type="NCBI Taxonomy" id="197152"/>
    <lineage>
        <taxon>Eukaryota</taxon>
        <taxon>Metazoa</taxon>
        <taxon>Ecdysozoa</taxon>
        <taxon>Arthropoda</taxon>
        <taxon>Hexapoda</taxon>
        <taxon>Insecta</taxon>
        <taxon>Pterygota</taxon>
        <taxon>Palaeoptera</taxon>
        <taxon>Ephemeroptera</taxon>
        <taxon>Pisciforma</taxon>
        <taxon>Baetidae</taxon>
        <taxon>Cloeon</taxon>
    </lineage>
</organism>
<comment type="subcellular location">
    <subcellularLocation>
        <location evidence="1">Secreted</location>
    </subcellularLocation>
</comment>
<evidence type="ECO:0000313" key="5">
    <source>
        <dbReference type="Proteomes" id="UP000494165"/>
    </source>
</evidence>